<proteinExistence type="predicted"/>
<organism evidence="3 4">
    <name type="scientific">Fluviicola chungangensis</name>
    <dbReference type="NCBI Taxonomy" id="2597671"/>
    <lineage>
        <taxon>Bacteria</taxon>
        <taxon>Pseudomonadati</taxon>
        <taxon>Bacteroidota</taxon>
        <taxon>Flavobacteriia</taxon>
        <taxon>Flavobacteriales</taxon>
        <taxon>Crocinitomicaceae</taxon>
        <taxon>Fluviicola</taxon>
    </lineage>
</organism>
<reference evidence="3 4" key="1">
    <citation type="submission" date="2019-07" db="EMBL/GenBank/DDBJ databases">
        <authorList>
            <person name="Huq M.A."/>
        </authorList>
    </citation>
    <scope>NUCLEOTIDE SEQUENCE [LARGE SCALE GENOMIC DNA]</scope>
    <source>
        <strain evidence="3 4">MAH-3</strain>
    </source>
</reference>
<feature type="chain" id="PRO_5021949875" evidence="1">
    <location>
        <begin position="21"/>
        <end position="116"/>
    </location>
</feature>
<dbReference type="PROSITE" id="PS50846">
    <property type="entry name" value="HMA_2"/>
    <property type="match status" value="1"/>
</dbReference>
<comment type="caution">
    <text evidence="3">The sequence shown here is derived from an EMBL/GenBank/DDBJ whole genome shotgun (WGS) entry which is preliminary data.</text>
</comment>
<dbReference type="InterPro" id="IPR036163">
    <property type="entry name" value="HMA_dom_sf"/>
</dbReference>
<dbReference type="GO" id="GO:0046872">
    <property type="term" value="F:metal ion binding"/>
    <property type="evidence" value="ECO:0007669"/>
    <property type="project" value="InterPro"/>
</dbReference>
<dbReference type="OrthoDB" id="5513217at2"/>
<gene>
    <name evidence="3" type="ORF">FO442_13675</name>
</gene>
<evidence type="ECO:0000313" key="3">
    <source>
        <dbReference type="EMBL" id="TSJ41509.1"/>
    </source>
</evidence>
<dbReference type="Proteomes" id="UP000316008">
    <property type="component" value="Unassembled WGS sequence"/>
</dbReference>
<dbReference type="AlphaFoldDB" id="A0A556MP61"/>
<dbReference type="Gene3D" id="3.30.70.100">
    <property type="match status" value="1"/>
</dbReference>
<sequence length="116" mass="12704">MMKNSLLLLVFLFVAGFGFSQKPAAKTETVVILTSAECDECKERIEGALNYTKGVKFAELDVPSRKLTVKFKNDVITLEEIKKQISALGYNADEVLADPAAYEKLPACCKAGGMEH</sequence>
<protein>
    <submittedName>
        <fullName evidence="3">Heavy-metal-associated domain-containing protein</fullName>
    </submittedName>
</protein>
<dbReference type="InterPro" id="IPR006121">
    <property type="entry name" value="HMA_dom"/>
</dbReference>
<dbReference type="SUPFAM" id="SSF55008">
    <property type="entry name" value="HMA, heavy metal-associated domain"/>
    <property type="match status" value="1"/>
</dbReference>
<feature type="signal peptide" evidence="1">
    <location>
        <begin position="1"/>
        <end position="20"/>
    </location>
</feature>
<feature type="domain" description="HMA" evidence="2">
    <location>
        <begin position="27"/>
        <end position="93"/>
    </location>
</feature>
<accession>A0A556MP61</accession>
<evidence type="ECO:0000259" key="2">
    <source>
        <dbReference type="PROSITE" id="PS50846"/>
    </source>
</evidence>
<evidence type="ECO:0000256" key="1">
    <source>
        <dbReference type="SAM" id="SignalP"/>
    </source>
</evidence>
<dbReference type="EMBL" id="VLPL01000007">
    <property type="protein sequence ID" value="TSJ41509.1"/>
    <property type="molecule type" value="Genomic_DNA"/>
</dbReference>
<evidence type="ECO:0000313" key="4">
    <source>
        <dbReference type="Proteomes" id="UP000316008"/>
    </source>
</evidence>
<keyword evidence="1" id="KW-0732">Signal</keyword>
<dbReference type="Pfam" id="PF00403">
    <property type="entry name" value="HMA"/>
    <property type="match status" value="1"/>
</dbReference>
<dbReference type="CDD" id="cd00371">
    <property type="entry name" value="HMA"/>
    <property type="match status" value="1"/>
</dbReference>
<keyword evidence="4" id="KW-1185">Reference proteome</keyword>
<name>A0A556MP61_9FLAO</name>